<dbReference type="SMART" id="SM00421">
    <property type="entry name" value="HTH_LUXR"/>
    <property type="match status" value="1"/>
</dbReference>
<keyword evidence="4" id="KW-0804">Transcription</keyword>
<proteinExistence type="predicted"/>
<keyword evidence="3 8" id="KW-0238">DNA-binding</keyword>
<dbReference type="PROSITE" id="PS50110">
    <property type="entry name" value="RESPONSE_REGULATORY"/>
    <property type="match status" value="1"/>
</dbReference>
<gene>
    <name evidence="8" type="ORF">JOF43_004357</name>
</gene>
<evidence type="ECO:0000256" key="3">
    <source>
        <dbReference type="ARBA" id="ARBA00023125"/>
    </source>
</evidence>
<dbReference type="PANTHER" id="PTHR43214">
    <property type="entry name" value="TWO-COMPONENT RESPONSE REGULATOR"/>
    <property type="match status" value="1"/>
</dbReference>
<dbReference type="Proteomes" id="UP001519290">
    <property type="component" value="Unassembled WGS sequence"/>
</dbReference>
<reference evidence="8 9" key="1">
    <citation type="submission" date="2021-03" db="EMBL/GenBank/DDBJ databases">
        <title>Sequencing the genomes of 1000 actinobacteria strains.</title>
        <authorList>
            <person name="Klenk H.-P."/>
        </authorList>
    </citation>
    <scope>NUCLEOTIDE SEQUENCE [LARGE SCALE GENOMIC DNA]</scope>
    <source>
        <strain evidence="8 9">DSM 14566</strain>
    </source>
</reference>
<dbReference type="EMBL" id="JAGIOD010000002">
    <property type="protein sequence ID" value="MBP2384368.1"/>
    <property type="molecule type" value="Genomic_DNA"/>
</dbReference>
<dbReference type="SUPFAM" id="SSF52172">
    <property type="entry name" value="CheY-like"/>
    <property type="match status" value="1"/>
</dbReference>
<evidence type="ECO:0000259" key="6">
    <source>
        <dbReference type="PROSITE" id="PS50043"/>
    </source>
</evidence>
<dbReference type="InterPro" id="IPR001789">
    <property type="entry name" value="Sig_transdc_resp-reg_receiver"/>
</dbReference>
<sequence>MITIALADDDPLFTAGLAMVLDAQEGLHVLWQAVDGADAIRQHRHTEPDVLLLDIQMPGTDGLTAIRQLVNEDTRARIIILTTFESDEYVLTAIEAGAAGFLLKNTPPETLIEAIHTVYHGDSVISPGPTRRLFSTFRNRPTPSIGSGSVTEQQIPADLTSRESEVLTLIARGLSNQEICDRLWLSMPTIKTHIGNLLAKTHSRDRVQLVLYALRNGIASAQ</sequence>
<keyword evidence="1 5" id="KW-0597">Phosphoprotein</keyword>
<dbReference type="Pfam" id="PF00072">
    <property type="entry name" value="Response_reg"/>
    <property type="match status" value="1"/>
</dbReference>
<dbReference type="PRINTS" id="PR00038">
    <property type="entry name" value="HTHLUXR"/>
</dbReference>
<evidence type="ECO:0000256" key="2">
    <source>
        <dbReference type="ARBA" id="ARBA00023015"/>
    </source>
</evidence>
<dbReference type="GO" id="GO:0003677">
    <property type="term" value="F:DNA binding"/>
    <property type="evidence" value="ECO:0007669"/>
    <property type="project" value="UniProtKB-KW"/>
</dbReference>
<dbReference type="SUPFAM" id="SSF46894">
    <property type="entry name" value="C-terminal effector domain of the bipartite response regulators"/>
    <property type="match status" value="1"/>
</dbReference>
<evidence type="ECO:0000313" key="8">
    <source>
        <dbReference type="EMBL" id="MBP2384368.1"/>
    </source>
</evidence>
<evidence type="ECO:0000256" key="5">
    <source>
        <dbReference type="PROSITE-ProRule" id="PRU00169"/>
    </source>
</evidence>
<dbReference type="InterPro" id="IPR000792">
    <property type="entry name" value="Tscrpt_reg_LuxR_C"/>
</dbReference>
<dbReference type="InterPro" id="IPR058245">
    <property type="entry name" value="NreC/VraR/RcsB-like_REC"/>
</dbReference>
<dbReference type="InterPro" id="IPR016032">
    <property type="entry name" value="Sig_transdc_resp-reg_C-effctor"/>
</dbReference>
<keyword evidence="9" id="KW-1185">Reference proteome</keyword>
<dbReference type="SMART" id="SM00448">
    <property type="entry name" value="REC"/>
    <property type="match status" value="1"/>
</dbReference>
<dbReference type="CDD" id="cd06170">
    <property type="entry name" value="LuxR_C_like"/>
    <property type="match status" value="1"/>
</dbReference>
<evidence type="ECO:0000313" key="9">
    <source>
        <dbReference type="Proteomes" id="UP001519290"/>
    </source>
</evidence>
<feature type="domain" description="Response regulatory" evidence="7">
    <location>
        <begin position="3"/>
        <end position="119"/>
    </location>
</feature>
<organism evidence="8 9">
    <name type="scientific">Brachybacterium sacelli</name>
    <dbReference type="NCBI Taxonomy" id="173364"/>
    <lineage>
        <taxon>Bacteria</taxon>
        <taxon>Bacillati</taxon>
        <taxon>Actinomycetota</taxon>
        <taxon>Actinomycetes</taxon>
        <taxon>Micrococcales</taxon>
        <taxon>Dermabacteraceae</taxon>
        <taxon>Brachybacterium</taxon>
    </lineage>
</organism>
<evidence type="ECO:0000256" key="1">
    <source>
        <dbReference type="ARBA" id="ARBA00022553"/>
    </source>
</evidence>
<accession>A0ABS4X808</accession>
<evidence type="ECO:0000256" key="4">
    <source>
        <dbReference type="ARBA" id="ARBA00023163"/>
    </source>
</evidence>
<comment type="caution">
    <text evidence="8">The sequence shown here is derived from an EMBL/GenBank/DDBJ whole genome shotgun (WGS) entry which is preliminary data.</text>
</comment>
<evidence type="ECO:0000259" key="7">
    <source>
        <dbReference type="PROSITE" id="PS50110"/>
    </source>
</evidence>
<feature type="domain" description="HTH luxR-type" evidence="6">
    <location>
        <begin position="152"/>
        <end position="217"/>
    </location>
</feature>
<dbReference type="CDD" id="cd17535">
    <property type="entry name" value="REC_NarL-like"/>
    <property type="match status" value="1"/>
</dbReference>
<dbReference type="InterPro" id="IPR039420">
    <property type="entry name" value="WalR-like"/>
</dbReference>
<dbReference type="RefSeq" id="WP_342592258.1">
    <property type="nucleotide sequence ID" value="NZ_BAAAJW010000013.1"/>
</dbReference>
<keyword evidence="2" id="KW-0805">Transcription regulation</keyword>
<dbReference type="Gene3D" id="3.40.50.2300">
    <property type="match status" value="1"/>
</dbReference>
<name>A0ABS4X808_9MICO</name>
<protein>
    <submittedName>
        <fullName evidence="8">DNA-binding NarL/FixJ family response regulator</fullName>
    </submittedName>
</protein>
<dbReference type="PANTHER" id="PTHR43214:SF24">
    <property type="entry name" value="TRANSCRIPTIONAL REGULATORY PROTEIN NARL-RELATED"/>
    <property type="match status" value="1"/>
</dbReference>
<dbReference type="Pfam" id="PF00196">
    <property type="entry name" value="GerE"/>
    <property type="match status" value="1"/>
</dbReference>
<feature type="modified residue" description="4-aspartylphosphate" evidence="5">
    <location>
        <position position="54"/>
    </location>
</feature>
<dbReference type="InterPro" id="IPR011006">
    <property type="entry name" value="CheY-like_superfamily"/>
</dbReference>
<dbReference type="PROSITE" id="PS50043">
    <property type="entry name" value="HTH_LUXR_2"/>
    <property type="match status" value="1"/>
</dbReference>